<dbReference type="EMBL" id="BK015636">
    <property type="protein sequence ID" value="DAE17201.1"/>
    <property type="molecule type" value="Genomic_DNA"/>
</dbReference>
<organism evidence="1">
    <name type="scientific">Siphoviridae sp. ctbvd11</name>
    <dbReference type="NCBI Taxonomy" id="2825567"/>
    <lineage>
        <taxon>Viruses</taxon>
        <taxon>Duplodnaviria</taxon>
        <taxon>Heunggongvirae</taxon>
        <taxon>Uroviricota</taxon>
        <taxon>Caudoviricetes</taxon>
    </lineage>
</organism>
<reference evidence="1" key="1">
    <citation type="journal article" date="2021" name="Proc. Natl. Acad. Sci. U.S.A.">
        <title>A Catalog of Tens of Thousands of Viruses from Human Metagenomes Reveals Hidden Associations with Chronic Diseases.</title>
        <authorList>
            <person name="Tisza M.J."/>
            <person name="Buck C.B."/>
        </authorList>
    </citation>
    <scope>NUCLEOTIDE SEQUENCE</scope>
    <source>
        <strain evidence="1">Ctbvd11</strain>
    </source>
</reference>
<evidence type="ECO:0000313" key="1">
    <source>
        <dbReference type="EMBL" id="DAE17201.1"/>
    </source>
</evidence>
<name>A0A8S5QEG7_9CAUD</name>
<sequence length="33" mass="4111">MQRFRLFIMIIRASSLRSRGAFSHLLFRYFLYI</sequence>
<proteinExistence type="predicted"/>
<protein>
    <submittedName>
        <fullName evidence="1">Uncharacterized protein</fullName>
    </submittedName>
</protein>
<accession>A0A8S5QEG7</accession>